<proteinExistence type="predicted"/>
<sequence>MMKSLYLLFFSISFSMLYSQSTLTVTRSDNQKPIKGAAVSCNGRVLGRTNDKGIVTFTTKCPKVDVEIDNFIGDEVVVDKVMELTLDRDNIKSNQIQGVTLSNESDPRALAIIEQTFKRFKDNSPNALDSYSYKSYEKMSFDLDEDSIKDYSRFVEARKDSLSRATNRLLPKKEKDKKDSIEGEQMMSVAKDSKLFLWERAMEFLYSKKYGEKVNILDNRISGLKNPVYEMLALRSNRDKIPREILPENKSLYRYFLTDSIEIEGRMNYVIRFRQVDYKVPINRRKYNGYLYIDKDSYAIKKIDSNSKVKSDGNITSVWVPINDKWFLKTENLKIKMGVSEFNTVQKKENETAEEKKVRLESVKKFGNYAYMKADYFDFKTPVELKPSQFNGYTMSVENTDGTLLNQYRTDSLSAREKLTYVKIDSLGKKYTLDRKVKVLTGLLRAKFTVGMVDINPLQTRYNRYEGFRLGAGFKLNEKFNRYISPDVYLAYGFKDRGFKYGAGVDVKTTLARNSFFRFEYFNDVAASGRFSQNLWSAKMAINNSGMTIRNDKYYKYDGFRFGYQVDLTNSLTLDVSGKKQNEESGIPYEFMGMSRKFENFSSTATIKFSPNSRNIMTPYGKYTYEQNFPEAFLNYEQGYKSLGGEFNYSRFDALITHQFRSSWGTTLARVYGGYYVGKAPMWHLFEMGGLDANSGTGILSNFSLTSYLGFATMTSGKYFNDKFAGYYVSHRIPWYFKSFGKNTSSFDIIARGIIGDLKNPEYHTVENFSPLNHLYQEIGFEYNNFLSSRFNLAFFYRVGHYNTTKFNDNFGVQLKFKLLEF</sequence>
<feature type="signal peptide" evidence="1">
    <location>
        <begin position="1"/>
        <end position="19"/>
    </location>
</feature>
<keyword evidence="3" id="KW-1185">Reference proteome</keyword>
<keyword evidence="1" id="KW-0732">Signal</keyword>
<dbReference type="eggNOG" id="COG4775">
    <property type="taxonomic scope" value="Bacteria"/>
</dbReference>
<dbReference type="STRING" id="421072.SAMN04488097_0789"/>
<name>A0A085BFY0_9FLAO</name>
<accession>A0A085BFY0</accession>
<comment type="caution">
    <text evidence="2">The sequence shown here is derived from an EMBL/GenBank/DDBJ whole genome shotgun (WGS) entry which is preliminary data.</text>
</comment>
<dbReference type="AlphaFoldDB" id="A0A085BFY0"/>
<organism evidence="2 3">
    <name type="scientific">Epilithonimonas lactis</name>
    <dbReference type="NCBI Taxonomy" id="421072"/>
    <lineage>
        <taxon>Bacteria</taxon>
        <taxon>Pseudomonadati</taxon>
        <taxon>Bacteroidota</taxon>
        <taxon>Flavobacteriia</taxon>
        <taxon>Flavobacteriales</taxon>
        <taxon>Weeksellaceae</taxon>
        <taxon>Chryseobacterium group</taxon>
        <taxon>Epilithonimonas</taxon>
    </lineage>
</organism>
<evidence type="ECO:0000313" key="3">
    <source>
        <dbReference type="Proteomes" id="UP000028623"/>
    </source>
</evidence>
<reference evidence="2 3" key="1">
    <citation type="submission" date="2014-07" db="EMBL/GenBank/DDBJ databases">
        <title>Epilithonimonas lactis LMG 22401 Genome.</title>
        <authorList>
            <person name="Pipes S.E."/>
            <person name="Stropko S.J."/>
        </authorList>
    </citation>
    <scope>NUCLEOTIDE SEQUENCE [LARGE SCALE GENOMIC DNA]</scope>
    <source>
        <strain evidence="2 3">LMG 24401</strain>
    </source>
</reference>
<gene>
    <name evidence="2" type="ORF">IO89_14410</name>
</gene>
<feature type="chain" id="PRO_5001787009" description="Carboxypeptidase-like regulatory domain-containing protein" evidence="1">
    <location>
        <begin position="20"/>
        <end position="822"/>
    </location>
</feature>
<dbReference type="EMBL" id="JPLY01000004">
    <property type="protein sequence ID" value="KFC21375.1"/>
    <property type="molecule type" value="Genomic_DNA"/>
</dbReference>
<evidence type="ECO:0000313" key="2">
    <source>
        <dbReference type="EMBL" id="KFC21375.1"/>
    </source>
</evidence>
<evidence type="ECO:0000256" key="1">
    <source>
        <dbReference type="SAM" id="SignalP"/>
    </source>
</evidence>
<dbReference type="RefSeq" id="WP_051880000.1">
    <property type="nucleotide sequence ID" value="NZ_FOFI01000001.1"/>
</dbReference>
<evidence type="ECO:0008006" key="4">
    <source>
        <dbReference type="Google" id="ProtNLM"/>
    </source>
</evidence>
<dbReference type="Proteomes" id="UP000028623">
    <property type="component" value="Unassembled WGS sequence"/>
</dbReference>
<protein>
    <recommendedName>
        <fullName evidence="4">Carboxypeptidase-like regulatory domain-containing protein</fullName>
    </recommendedName>
</protein>